<evidence type="ECO:0000313" key="2">
    <source>
        <dbReference type="EMBL" id="KZD86887.1"/>
    </source>
</evidence>
<evidence type="ECO:0000313" key="3">
    <source>
        <dbReference type="Proteomes" id="UP000076442"/>
    </source>
</evidence>
<reference evidence="2 3" key="1">
    <citation type="submission" date="2015-09" db="EMBL/GenBank/DDBJ databases">
        <title>Spore heat resistance.</title>
        <authorList>
            <person name="Boekhorst J."/>
            <person name="Berendsen E.M."/>
            <person name="Wells-Bennik M.H."/>
            <person name="Kuipers O.P."/>
        </authorList>
    </citation>
    <scope>NUCLEOTIDE SEQUENCE [LARGE SCALE GENOMIC DNA]</scope>
    <source>
        <strain evidence="2 3">B4122</strain>
    </source>
</reference>
<keyword evidence="1" id="KW-0472">Membrane</keyword>
<comment type="caution">
    <text evidence="2">The sequence shown here is derived from an EMBL/GenBank/DDBJ whole genome shotgun (WGS) entry which is preliminary data.</text>
</comment>
<dbReference type="AlphaFoldDB" id="A0AAP1E4H7"/>
<name>A0AAP1E4H7_BACIU</name>
<organism evidence="2 3">
    <name type="scientific">Bacillus subtilis</name>
    <dbReference type="NCBI Taxonomy" id="1423"/>
    <lineage>
        <taxon>Bacteria</taxon>
        <taxon>Bacillati</taxon>
        <taxon>Bacillota</taxon>
        <taxon>Bacilli</taxon>
        <taxon>Bacillales</taxon>
        <taxon>Bacillaceae</taxon>
        <taxon>Bacillus</taxon>
    </lineage>
</organism>
<proteinExistence type="predicted"/>
<gene>
    <name evidence="2" type="ORF">B4122_4722</name>
</gene>
<keyword evidence="1" id="KW-1133">Transmembrane helix</keyword>
<protein>
    <recommendedName>
        <fullName evidence="4">Integral inner membrane protein</fullName>
    </recommendedName>
</protein>
<evidence type="ECO:0000256" key="1">
    <source>
        <dbReference type="SAM" id="Phobius"/>
    </source>
</evidence>
<keyword evidence="1" id="KW-0812">Transmembrane</keyword>
<accession>A0AAP1E4H7</accession>
<sequence length="212" mass="24511">MRQNHLLADGFFLCKKRGASERLFPGRTGKIATALFFEQKPFWDADMHVRGNSMFGFNDMVKFLWSFLIVLPLVQIIHVSGHSFMAFIFGGKGSLDIGMGKTLLKIGPIRFRTIYFIDSFCRYGELKIDNRFSNALVYAGGCLFNLITIFAINLLIIHSVLKPNVFFYQFVYFSTYYVFFALLPVRYSEKKSSDGLAIYKVLRYGERYEIDK</sequence>
<feature type="transmembrane region" description="Helical" evidence="1">
    <location>
        <begin position="135"/>
        <end position="160"/>
    </location>
</feature>
<dbReference type="Proteomes" id="UP000076442">
    <property type="component" value="Unassembled WGS sequence"/>
</dbReference>
<dbReference type="EMBL" id="LJZV01000035">
    <property type="protein sequence ID" value="KZD86887.1"/>
    <property type="molecule type" value="Genomic_DNA"/>
</dbReference>
<feature type="transmembrane region" description="Helical" evidence="1">
    <location>
        <begin position="166"/>
        <end position="185"/>
    </location>
</feature>
<feature type="transmembrane region" description="Helical" evidence="1">
    <location>
        <begin position="63"/>
        <end position="89"/>
    </location>
</feature>
<evidence type="ECO:0008006" key="4">
    <source>
        <dbReference type="Google" id="ProtNLM"/>
    </source>
</evidence>